<organism evidence="2 3">
    <name type="scientific">Falsiroseomonas bella</name>
    <dbReference type="NCBI Taxonomy" id="2184016"/>
    <lineage>
        <taxon>Bacteria</taxon>
        <taxon>Pseudomonadati</taxon>
        <taxon>Pseudomonadota</taxon>
        <taxon>Alphaproteobacteria</taxon>
        <taxon>Acetobacterales</taxon>
        <taxon>Roseomonadaceae</taxon>
        <taxon>Falsiroseomonas</taxon>
    </lineage>
</organism>
<dbReference type="EMBL" id="QGNA01000003">
    <property type="protein sequence ID" value="PWS36561.1"/>
    <property type="molecule type" value="Genomic_DNA"/>
</dbReference>
<evidence type="ECO:0000256" key="1">
    <source>
        <dbReference type="SAM" id="SignalP"/>
    </source>
</evidence>
<dbReference type="AlphaFoldDB" id="A0A317FBU6"/>
<dbReference type="RefSeq" id="WP_109871354.1">
    <property type="nucleotide sequence ID" value="NZ_QGNA01000003.1"/>
</dbReference>
<keyword evidence="3" id="KW-1185">Reference proteome</keyword>
<dbReference type="SUPFAM" id="SSF56784">
    <property type="entry name" value="HAD-like"/>
    <property type="match status" value="1"/>
</dbReference>
<dbReference type="InterPro" id="IPR036412">
    <property type="entry name" value="HAD-like_sf"/>
</dbReference>
<feature type="chain" id="PRO_5016458694" evidence="1">
    <location>
        <begin position="22"/>
        <end position="334"/>
    </location>
</feature>
<name>A0A317FBU6_9PROT</name>
<dbReference type="OrthoDB" id="9799365at2"/>
<proteinExistence type="predicted"/>
<accession>A0A317FBU6</accession>
<gene>
    <name evidence="2" type="ORF">DFH01_15560</name>
</gene>
<dbReference type="Pfam" id="PF12710">
    <property type="entry name" value="HAD"/>
    <property type="match status" value="1"/>
</dbReference>
<evidence type="ECO:0000313" key="2">
    <source>
        <dbReference type="EMBL" id="PWS36561.1"/>
    </source>
</evidence>
<feature type="signal peptide" evidence="1">
    <location>
        <begin position="1"/>
        <end position="21"/>
    </location>
</feature>
<comment type="caution">
    <text evidence="2">The sequence shown here is derived from an EMBL/GenBank/DDBJ whole genome shotgun (WGS) entry which is preliminary data.</text>
</comment>
<dbReference type="Gene3D" id="3.40.50.1000">
    <property type="entry name" value="HAD superfamily/HAD-like"/>
    <property type="match status" value="1"/>
</dbReference>
<dbReference type="InterPro" id="IPR023214">
    <property type="entry name" value="HAD_sf"/>
</dbReference>
<sequence>MTSVLPRRAALGLLLATTGAAAPRAQPATDPLPSWREGPRKQALRDFVAAVTREGGEAFVPPAARIAVFDNDGTLWVEQPAYTQLFFILDRIRELAPRNPQWQEDPTFRAAIAGNLQEAARGGMEALLKLAGAAQAGNTPEEFQRLASAWLATARDARWRRPYTELVYQPMLEVLAFLGANGFTSFIVSGGGVEFIRAFSAGTYGIPPHRVIGSTFALKPGEQDGRITLTREPRLDFVDDGPGKPVGIARHIGQRPIAAFGNSDGDHEMLRYTTEGAGRRLGMILRHDDAEREYAYDRESHVGRLAKALDEAPQRGWSVISMRQDWRRVFPGDA</sequence>
<protein>
    <submittedName>
        <fullName evidence="2">Haloacid dehalogenase</fullName>
    </submittedName>
</protein>
<keyword evidence="1" id="KW-0732">Signal</keyword>
<reference evidence="3" key="1">
    <citation type="submission" date="2018-05" db="EMBL/GenBank/DDBJ databases">
        <authorList>
            <person name="Du Z."/>
            <person name="Wang X."/>
        </authorList>
    </citation>
    <scope>NUCLEOTIDE SEQUENCE [LARGE SCALE GENOMIC DNA]</scope>
    <source>
        <strain evidence="3">CQN31</strain>
    </source>
</reference>
<dbReference type="Proteomes" id="UP000245765">
    <property type="component" value="Unassembled WGS sequence"/>
</dbReference>
<evidence type="ECO:0000313" key="3">
    <source>
        <dbReference type="Proteomes" id="UP000245765"/>
    </source>
</evidence>